<organism evidence="1 2">
    <name type="scientific">Sphingomonas swuensis</name>
    <dbReference type="NCBI Taxonomy" id="977800"/>
    <lineage>
        <taxon>Bacteria</taxon>
        <taxon>Pseudomonadati</taxon>
        <taxon>Pseudomonadota</taxon>
        <taxon>Alphaproteobacteria</taxon>
        <taxon>Sphingomonadales</taxon>
        <taxon>Sphingomonadaceae</taxon>
        <taxon>Sphingomonas</taxon>
    </lineage>
</organism>
<evidence type="ECO:0008006" key="3">
    <source>
        <dbReference type="Google" id="ProtNLM"/>
    </source>
</evidence>
<accession>A0ABP7T157</accession>
<evidence type="ECO:0000313" key="2">
    <source>
        <dbReference type="Proteomes" id="UP001500235"/>
    </source>
</evidence>
<dbReference type="Proteomes" id="UP001500235">
    <property type="component" value="Unassembled WGS sequence"/>
</dbReference>
<keyword evidence="2" id="KW-1185">Reference proteome</keyword>
<comment type="caution">
    <text evidence="1">The sequence shown here is derived from an EMBL/GenBank/DDBJ whole genome shotgun (WGS) entry which is preliminary data.</text>
</comment>
<name>A0ABP7T157_9SPHN</name>
<dbReference type="EMBL" id="BAABBQ010000001">
    <property type="protein sequence ID" value="GAA4019184.1"/>
    <property type="molecule type" value="Genomic_DNA"/>
</dbReference>
<reference evidence="2" key="1">
    <citation type="journal article" date="2019" name="Int. J. Syst. Evol. Microbiol.">
        <title>The Global Catalogue of Microorganisms (GCM) 10K type strain sequencing project: providing services to taxonomists for standard genome sequencing and annotation.</title>
        <authorList>
            <consortium name="The Broad Institute Genomics Platform"/>
            <consortium name="The Broad Institute Genome Sequencing Center for Infectious Disease"/>
            <person name="Wu L."/>
            <person name="Ma J."/>
        </authorList>
    </citation>
    <scope>NUCLEOTIDE SEQUENCE [LARGE SCALE GENOMIC DNA]</scope>
    <source>
        <strain evidence="2">JCM 17563</strain>
    </source>
</reference>
<protein>
    <recommendedName>
        <fullName evidence="3">Uracil-DNA glycosylase</fullName>
    </recommendedName>
</protein>
<gene>
    <name evidence="1" type="ORF">GCM10022280_18650</name>
</gene>
<evidence type="ECO:0000313" key="1">
    <source>
        <dbReference type="EMBL" id="GAA4019184.1"/>
    </source>
</evidence>
<dbReference type="RefSeq" id="WP_344707140.1">
    <property type="nucleotide sequence ID" value="NZ_BAABBQ010000001.1"/>
</dbReference>
<proteinExistence type="predicted"/>
<sequence length="257" mass="29035">MTINARLRALYADWKCGLRGDDPMVAQLSPPDLVCVPDGYEQASSRVVYVGQEQMGWSWSQRSLDEYDYGTQIWPHSSIESWLDFITAPDSVDALMAGYRLFDFAQHQPLNHRSPFWRQYRRFAAHGAACTTNLDRTSWKGGAIDDGPPEMRAYIANSGTHKLLRDELAILAPTICLFMTGPHRDHLIKETCPGVRFEPLSPDIPREQLGRLICDGLPPLSFRTYHPSHLSRCNKGFYLDLIESQLAHPSAFDAGEP</sequence>